<dbReference type="RefSeq" id="WP_066492999.1">
    <property type="nucleotide sequence ID" value="NZ_JADPQA010000005.1"/>
</dbReference>
<dbReference type="Proteomes" id="UP000318080">
    <property type="component" value="Unassembled WGS sequence"/>
</dbReference>
<name>A0A540R6V2_9CORY</name>
<feature type="compositionally biased region" description="Basic and acidic residues" evidence="1">
    <location>
        <begin position="230"/>
        <end position="244"/>
    </location>
</feature>
<dbReference type="STRING" id="1686286.GCA_900092335_01991"/>
<keyword evidence="3" id="KW-1185">Reference proteome</keyword>
<comment type="caution">
    <text evidence="2">The sequence shown here is derived from an EMBL/GenBank/DDBJ whole genome shotgun (WGS) entry which is preliminary data.</text>
</comment>
<evidence type="ECO:0000313" key="3">
    <source>
        <dbReference type="Proteomes" id="UP000318080"/>
    </source>
</evidence>
<feature type="region of interest" description="Disordered" evidence="1">
    <location>
        <begin position="1"/>
        <end position="39"/>
    </location>
</feature>
<evidence type="ECO:0000313" key="2">
    <source>
        <dbReference type="EMBL" id="TQE43347.1"/>
    </source>
</evidence>
<dbReference type="InterPro" id="IPR022183">
    <property type="entry name" value="DUF3710"/>
</dbReference>
<accession>A0A540R6V2</accession>
<proteinExistence type="predicted"/>
<evidence type="ECO:0000256" key="1">
    <source>
        <dbReference type="SAM" id="MobiDB-lite"/>
    </source>
</evidence>
<dbReference type="Pfam" id="PF12502">
    <property type="entry name" value="DUF3710"/>
    <property type="match status" value="1"/>
</dbReference>
<protein>
    <submittedName>
        <fullName evidence="2">DUF3710 domain-containing protein</fullName>
    </submittedName>
</protein>
<feature type="compositionally biased region" description="Low complexity" evidence="1">
    <location>
        <begin position="22"/>
        <end position="36"/>
    </location>
</feature>
<feature type="compositionally biased region" description="Basic and acidic residues" evidence="1">
    <location>
        <begin position="1"/>
        <end position="10"/>
    </location>
</feature>
<dbReference type="EMBL" id="VHIR01000009">
    <property type="protein sequence ID" value="TQE43347.1"/>
    <property type="molecule type" value="Genomic_DNA"/>
</dbReference>
<sequence length="266" mass="28290">MWPFSKKSEPGDAPSAETPDTSATLAAAGAESSAASQPGVQIVTIPHDPVNGANGPYDGDQVDIESFDFKDFSVGILDLGSMRIPLPKDSQVQVEMGPEGPKMLHIVTRVGRITPVAFAAPRSSGQWAEAAQDLLRGIEKDGLTTSVEEGPWGSEVLGHSDSGVIRIVGIEGPRWMLRLTLAAPAGMEDELAVLGREVAARTFVYRGDDPVLAGNSLPVVMPAPLVEEMQKAMKQREEAQKAEANKQPTDAEAQAAAQLRELKEDN</sequence>
<dbReference type="AlphaFoldDB" id="A0A540R6V2"/>
<gene>
    <name evidence="2" type="ORF">EJK80_07250</name>
</gene>
<feature type="region of interest" description="Disordered" evidence="1">
    <location>
        <begin position="230"/>
        <end position="266"/>
    </location>
</feature>
<organism evidence="2 3">
    <name type="scientific">Corynebacterium phoceense</name>
    <dbReference type="NCBI Taxonomy" id="1686286"/>
    <lineage>
        <taxon>Bacteria</taxon>
        <taxon>Bacillati</taxon>
        <taxon>Actinomycetota</taxon>
        <taxon>Actinomycetes</taxon>
        <taxon>Mycobacteriales</taxon>
        <taxon>Corynebacteriaceae</taxon>
        <taxon>Corynebacterium</taxon>
    </lineage>
</organism>
<reference evidence="2 3" key="1">
    <citation type="submission" date="2019-06" db="EMBL/GenBank/DDBJ databases">
        <title>Draft genome of C. phoceense Strain 272.</title>
        <authorList>
            <person name="Pacheco L.G.C."/>
            <person name="Barberis C.M."/>
            <person name="Almuzara M.N."/>
            <person name="Traglia G.M."/>
            <person name="Santos C.S."/>
            <person name="Rocha D.J.P.G."/>
            <person name="Aguiar E.R.G.R."/>
            <person name="Vay C.A."/>
        </authorList>
    </citation>
    <scope>NUCLEOTIDE SEQUENCE [LARGE SCALE GENOMIC DNA]</scope>
    <source>
        <strain evidence="2 3">272</strain>
    </source>
</reference>